<protein>
    <submittedName>
        <fullName evidence="1">Uncharacterized protein</fullName>
    </submittedName>
</protein>
<accession>A0A0L8KER0</accession>
<proteinExistence type="predicted"/>
<comment type="caution">
    <text evidence="1">The sequence shown here is derived from an EMBL/GenBank/DDBJ whole genome shotgun (WGS) entry which is preliminary data.</text>
</comment>
<evidence type="ECO:0000313" key="1">
    <source>
        <dbReference type="EMBL" id="KOG24457.1"/>
    </source>
</evidence>
<gene>
    <name evidence="1" type="ORF">ADK34_18765</name>
</gene>
<dbReference type="AlphaFoldDB" id="A0A0L8KER0"/>
<reference evidence="1 2" key="1">
    <citation type="submission" date="2015-06" db="EMBL/GenBank/DDBJ databases">
        <authorList>
            <person name="Hoefler B.C."/>
            <person name="Straight P.D."/>
        </authorList>
    </citation>
    <scope>NUCLEOTIDE SEQUENCE [LARGE SCALE GENOMIC DNA]</scope>
    <source>
        <strain evidence="1 2">NRRL 3427</strain>
    </source>
</reference>
<dbReference type="Proteomes" id="UP000037023">
    <property type="component" value="Unassembled WGS sequence"/>
</dbReference>
<organism evidence="1 2">
    <name type="scientific">Streptomyces viridochromogenes</name>
    <dbReference type="NCBI Taxonomy" id="1938"/>
    <lineage>
        <taxon>Bacteria</taxon>
        <taxon>Bacillati</taxon>
        <taxon>Actinomycetota</taxon>
        <taxon>Actinomycetes</taxon>
        <taxon>Kitasatosporales</taxon>
        <taxon>Streptomycetaceae</taxon>
        <taxon>Streptomyces</taxon>
    </lineage>
</organism>
<dbReference type="EMBL" id="LGUP01000187">
    <property type="protein sequence ID" value="KOG24457.1"/>
    <property type="molecule type" value="Genomic_DNA"/>
</dbReference>
<name>A0A0L8KER0_STRVR</name>
<sequence length="153" mass="15879">MGAGRGQVMGAAGQRGRNPQQVARGIGHYLHVHSVTTVLLGEVGPAVADAIALGEGPVEQDVVRIGLAEDPQQAERPPGQMLDDCFDVGVGGADGYAEAGSDLRERVVAAEVDQADERTLVGRELAAAVTLTGDGEHGYPLDQSVRQVECGRI</sequence>
<evidence type="ECO:0000313" key="2">
    <source>
        <dbReference type="Proteomes" id="UP000037023"/>
    </source>
</evidence>
<feature type="non-terminal residue" evidence="1">
    <location>
        <position position="153"/>
    </location>
</feature>